<dbReference type="Proteomes" id="UP001222027">
    <property type="component" value="Unassembled WGS sequence"/>
</dbReference>
<dbReference type="AlphaFoldDB" id="A0AAV8PSX5"/>
<protein>
    <submittedName>
        <fullName evidence="3">Uncharacterized protein</fullName>
    </submittedName>
</protein>
<dbReference type="InterPro" id="IPR003496">
    <property type="entry name" value="ABA_WDS"/>
</dbReference>
<accession>A0AAV8PSX5</accession>
<organism evidence="3 4">
    <name type="scientific">Ensete ventricosum</name>
    <name type="common">Abyssinian banana</name>
    <name type="synonym">Musa ensete</name>
    <dbReference type="NCBI Taxonomy" id="4639"/>
    <lineage>
        <taxon>Eukaryota</taxon>
        <taxon>Viridiplantae</taxon>
        <taxon>Streptophyta</taxon>
        <taxon>Embryophyta</taxon>
        <taxon>Tracheophyta</taxon>
        <taxon>Spermatophyta</taxon>
        <taxon>Magnoliopsida</taxon>
        <taxon>Liliopsida</taxon>
        <taxon>Zingiberales</taxon>
        <taxon>Musaceae</taxon>
        <taxon>Ensete</taxon>
    </lineage>
</organism>
<feature type="compositionally biased region" description="Basic and acidic residues" evidence="2">
    <location>
        <begin position="22"/>
        <end position="42"/>
    </location>
</feature>
<feature type="region of interest" description="Disordered" evidence="2">
    <location>
        <begin position="1"/>
        <end position="82"/>
    </location>
</feature>
<comment type="similarity">
    <text evidence="1">Belongs to the abscisic acid and water stress-induced protein family.</text>
</comment>
<reference evidence="3 4" key="1">
    <citation type="submission" date="2022-12" db="EMBL/GenBank/DDBJ databases">
        <title>Chromosome-scale assembly of the Ensete ventricosum genome.</title>
        <authorList>
            <person name="Dussert Y."/>
            <person name="Stocks J."/>
            <person name="Wendawek A."/>
            <person name="Woldeyes F."/>
            <person name="Nichols R.A."/>
            <person name="Borrell J.S."/>
        </authorList>
    </citation>
    <scope>NUCLEOTIDE SEQUENCE [LARGE SCALE GENOMIC DNA]</scope>
    <source>
        <strain evidence="4">cv. Maze</strain>
        <tissue evidence="3">Seeds</tissue>
    </source>
</reference>
<feature type="compositionally biased region" description="Basic residues" evidence="2">
    <location>
        <begin position="1"/>
        <end position="14"/>
    </location>
</feature>
<dbReference type="Pfam" id="PF02496">
    <property type="entry name" value="ABA_WDS"/>
    <property type="match status" value="1"/>
</dbReference>
<dbReference type="PANTHER" id="PTHR33801">
    <property type="entry name" value="ABSCISIC STRESS-RIPENING PROTEIN 5"/>
    <property type="match status" value="1"/>
</dbReference>
<keyword evidence="4" id="KW-1185">Reference proteome</keyword>
<comment type="caution">
    <text evidence="3">The sequence shown here is derived from an EMBL/GenBank/DDBJ whole genome shotgun (WGS) entry which is preliminary data.</text>
</comment>
<evidence type="ECO:0000313" key="3">
    <source>
        <dbReference type="EMBL" id="KAJ8493759.1"/>
    </source>
</evidence>
<sequence>MAEHHHHHLIHHHKEANPAEGVYEKHKADKDPEHARRHKMEEEIAAATAVGSGGYAAHERHERKEAKEQAEEAHGKKHHHFF</sequence>
<dbReference type="PANTHER" id="PTHR33801:SF7">
    <property type="entry name" value="ABSCISIC STRESS-RIPENING PROTEIN 2"/>
    <property type="match status" value="1"/>
</dbReference>
<feature type="compositionally biased region" description="Basic and acidic residues" evidence="2">
    <location>
        <begin position="57"/>
        <end position="74"/>
    </location>
</feature>
<evidence type="ECO:0000256" key="1">
    <source>
        <dbReference type="ARBA" id="ARBA00007160"/>
    </source>
</evidence>
<evidence type="ECO:0000313" key="4">
    <source>
        <dbReference type="Proteomes" id="UP001222027"/>
    </source>
</evidence>
<evidence type="ECO:0000256" key="2">
    <source>
        <dbReference type="SAM" id="MobiDB-lite"/>
    </source>
</evidence>
<proteinExistence type="inferred from homology"/>
<dbReference type="EMBL" id="JAQQAF010000004">
    <property type="protein sequence ID" value="KAJ8493759.1"/>
    <property type="molecule type" value="Genomic_DNA"/>
</dbReference>
<name>A0AAV8PSX5_ENSVE</name>
<gene>
    <name evidence="3" type="ORF">OPV22_015480</name>
</gene>